<dbReference type="AlphaFoldDB" id="A0A1C4ZA58"/>
<keyword evidence="4" id="KW-1185">Reference proteome</keyword>
<name>A0A1C4ZA58_MICEC</name>
<dbReference type="Proteomes" id="UP000198253">
    <property type="component" value="Chromosome I"/>
</dbReference>
<protein>
    <submittedName>
        <fullName evidence="3">Polar amino acid transport system substrate-binding protein</fullName>
    </submittedName>
</protein>
<gene>
    <name evidence="3" type="ORF">GA0070618_4951</name>
</gene>
<sequence>MVGRRKRGWTRRTTFALAGVVLLLAVSGCRWPRDAGTTLDDVRGGVLRVGVSEAPPWTRVADDGTVTGAEARLVQRLAERLDARVEWYPGSESTLMAALKDRVLDLVVGGLDAKAPWTKQAALTRPYVTMRTVVAVPDGVAAPPDLAGARVAAPAGTAEIAALRGEDAVPVPVPEVTGREGLPVVVGQWRLAELGLRDGGHDLAKHDHVWAVPLGENGWQVEVERFLLALSHGEVEELLVDAEREEAAA</sequence>
<dbReference type="Gene3D" id="3.40.190.10">
    <property type="entry name" value="Periplasmic binding protein-like II"/>
    <property type="match status" value="1"/>
</dbReference>
<evidence type="ECO:0000259" key="2">
    <source>
        <dbReference type="SMART" id="SM00062"/>
    </source>
</evidence>
<keyword evidence="1" id="KW-0732">Signal</keyword>
<dbReference type="InterPro" id="IPR001638">
    <property type="entry name" value="Solute-binding_3/MltF_N"/>
</dbReference>
<evidence type="ECO:0000313" key="3">
    <source>
        <dbReference type="EMBL" id="SCF29611.1"/>
    </source>
</evidence>
<dbReference type="SUPFAM" id="SSF53850">
    <property type="entry name" value="Periplasmic binding protein-like II"/>
    <property type="match status" value="1"/>
</dbReference>
<evidence type="ECO:0000256" key="1">
    <source>
        <dbReference type="ARBA" id="ARBA00022729"/>
    </source>
</evidence>
<dbReference type="SMART" id="SM00062">
    <property type="entry name" value="PBPb"/>
    <property type="match status" value="1"/>
</dbReference>
<accession>A0A1C4ZA58</accession>
<dbReference type="InParanoid" id="A0A1C4ZA58"/>
<dbReference type="EMBL" id="LT607413">
    <property type="protein sequence ID" value="SCF29611.1"/>
    <property type="molecule type" value="Genomic_DNA"/>
</dbReference>
<dbReference type="PANTHER" id="PTHR35936">
    <property type="entry name" value="MEMBRANE-BOUND LYTIC MUREIN TRANSGLYCOSYLASE F"/>
    <property type="match status" value="1"/>
</dbReference>
<dbReference type="Pfam" id="PF00497">
    <property type="entry name" value="SBP_bac_3"/>
    <property type="match status" value="1"/>
</dbReference>
<evidence type="ECO:0000313" key="4">
    <source>
        <dbReference type="Proteomes" id="UP000198253"/>
    </source>
</evidence>
<proteinExistence type="predicted"/>
<feature type="domain" description="Solute-binding protein family 3/N-terminal" evidence="2">
    <location>
        <begin position="46"/>
        <end position="247"/>
    </location>
</feature>
<dbReference type="PROSITE" id="PS51257">
    <property type="entry name" value="PROKAR_LIPOPROTEIN"/>
    <property type="match status" value="1"/>
</dbReference>
<organism evidence="3 4">
    <name type="scientific">Micromonospora echinospora</name>
    <name type="common">Micromonospora purpurea</name>
    <dbReference type="NCBI Taxonomy" id="1877"/>
    <lineage>
        <taxon>Bacteria</taxon>
        <taxon>Bacillati</taxon>
        <taxon>Actinomycetota</taxon>
        <taxon>Actinomycetes</taxon>
        <taxon>Micromonosporales</taxon>
        <taxon>Micromonosporaceae</taxon>
        <taxon>Micromonospora</taxon>
    </lineage>
</organism>
<reference evidence="4" key="1">
    <citation type="submission" date="2016-06" db="EMBL/GenBank/DDBJ databases">
        <authorList>
            <person name="Varghese N."/>
            <person name="Submissions Spin"/>
        </authorList>
    </citation>
    <scope>NUCLEOTIDE SEQUENCE [LARGE SCALE GENOMIC DNA]</scope>
    <source>
        <strain evidence="4">DSM 43816</strain>
    </source>
</reference>